<reference evidence="2" key="1">
    <citation type="journal article" date="2019" name="Int. J. Syst. Evol. Microbiol.">
        <title>The Global Catalogue of Microorganisms (GCM) 10K type strain sequencing project: providing services to taxonomists for standard genome sequencing and annotation.</title>
        <authorList>
            <consortium name="The Broad Institute Genomics Platform"/>
            <consortium name="The Broad Institute Genome Sequencing Center for Infectious Disease"/>
            <person name="Wu L."/>
            <person name="Ma J."/>
        </authorList>
    </citation>
    <scope>NUCLEOTIDE SEQUENCE [LARGE SCALE GENOMIC DNA]</scope>
    <source>
        <strain evidence="2">CGMCC 4.7638</strain>
    </source>
</reference>
<accession>A0ABW5HW62</accession>
<organism evidence="1 2">
    <name type="scientific">Amycolatopsis albidoflavus</name>
    <dbReference type="NCBI Taxonomy" id="102226"/>
    <lineage>
        <taxon>Bacteria</taxon>
        <taxon>Bacillati</taxon>
        <taxon>Actinomycetota</taxon>
        <taxon>Actinomycetes</taxon>
        <taxon>Pseudonocardiales</taxon>
        <taxon>Pseudonocardiaceae</taxon>
        <taxon>Amycolatopsis</taxon>
    </lineage>
</organism>
<sequence>MKRATPVKAHGEPVIRCALATRPAAADLLALLNLATSQEKVAAWAQTPVGETLHDTAFVVTDHYNDEGQRRR</sequence>
<name>A0ABW5HW62_9PSEU</name>
<evidence type="ECO:0000313" key="2">
    <source>
        <dbReference type="Proteomes" id="UP001597542"/>
    </source>
</evidence>
<protein>
    <submittedName>
        <fullName evidence="1">Uncharacterized protein</fullName>
    </submittedName>
</protein>
<gene>
    <name evidence="1" type="ORF">ACFSUT_13250</name>
</gene>
<proteinExistence type="predicted"/>
<dbReference type="Proteomes" id="UP001597542">
    <property type="component" value="Unassembled WGS sequence"/>
</dbReference>
<keyword evidence="2" id="KW-1185">Reference proteome</keyword>
<comment type="caution">
    <text evidence="1">The sequence shown here is derived from an EMBL/GenBank/DDBJ whole genome shotgun (WGS) entry which is preliminary data.</text>
</comment>
<dbReference type="EMBL" id="JBHUKQ010000010">
    <property type="protein sequence ID" value="MFD2481244.1"/>
    <property type="molecule type" value="Genomic_DNA"/>
</dbReference>
<evidence type="ECO:0000313" key="1">
    <source>
        <dbReference type="EMBL" id="MFD2481244.1"/>
    </source>
</evidence>
<dbReference type="RefSeq" id="WP_344274358.1">
    <property type="nucleotide sequence ID" value="NZ_BAAAHV010000011.1"/>
</dbReference>